<comment type="caution">
    <text evidence="8">The sequence shown here is derived from an EMBL/GenBank/DDBJ whole genome shotgun (WGS) entry which is preliminary data.</text>
</comment>
<dbReference type="PANTHER" id="PTHR43266:SF2">
    <property type="entry name" value="MAJOR FACILITATOR SUPERFAMILY (MFS) PROFILE DOMAIN-CONTAINING PROTEIN"/>
    <property type="match status" value="1"/>
</dbReference>
<evidence type="ECO:0008006" key="10">
    <source>
        <dbReference type="Google" id="ProtNLM"/>
    </source>
</evidence>
<proteinExistence type="predicted"/>
<organism evidence="8 9">
    <name type="scientific">candidate division WOR-3 bacterium RBG_13_43_14</name>
    <dbReference type="NCBI Taxonomy" id="1802590"/>
    <lineage>
        <taxon>Bacteria</taxon>
        <taxon>Bacteria division WOR-3</taxon>
    </lineage>
</organism>
<dbReference type="EMBL" id="MEUM01000053">
    <property type="protein sequence ID" value="OGC42703.1"/>
    <property type="molecule type" value="Genomic_DNA"/>
</dbReference>
<comment type="subcellular location">
    <subcellularLocation>
        <location evidence="1">Cell membrane</location>
        <topology evidence="1">Multi-pass membrane protein</topology>
    </subcellularLocation>
</comment>
<dbReference type="GO" id="GO:0005886">
    <property type="term" value="C:plasma membrane"/>
    <property type="evidence" value="ECO:0007669"/>
    <property type="project" value="UniProtKB-SubCell"/>
</dbReference>
<gene>
    <name evidence="8" type="ORF">A2Y85_06355</name>
</gene>
<evidence type="ECO:0000256" key="6">
    <source>
        <dbReference type="ARBA" id="ARBA00023136"/>
    </source>
</evidence>
<dbReference type="AlphaFoldDB" id="A0A1F4UEP5"/>
<keyword evidence="4 7" id="KW-0812">Transmembrane</keyword>
<keyword evidence="2" id="KW-0813">Transport</keyword>
<protein>
    <recommendedName>
        <fullName evidence="10">Major facilitator superfamily (MFS) profile domain-containing protein</fullName>
    </recommendedName>
</protein>
<evidence type="ECO:0000313" key="8">
    <source>
        <dbReference type="EMBL" id="OGC42703.1"/>
    </source>
</evidence>
<evidence type="ECO:0000256" key="4">
    <source>
        <dbReference type="ARBA" id="ARBA00022692"/>
    </source>
</evidence>
<evidence type="ECO:0000256" key="3">
    <source>
        <dbReference type="ARBA" id="ARBA00022475"/>
    </source>
</evidence>
<keyword evidence="6 7" id="KW-0472">Membrane</keyword>
<accession>A0A1F4UEP5</accession>
<keyword evidence="5 7" id="KW-1133">Transmembrane helix</keyword>
<reference evidence="8 9" key="1">
    <citation type="journal article" date="2016" name="Nat. Commun.">
        <title>Thousands of microbial genomes shed light on interconnected biogeochemical processes in an aquifer system.</title>
        <authorList>
            <person name="Anantharaman K."/>
            <person name="Brown C.T."/>
            <person name="Hug L.A."/>
            <person name="Sharon I."/>
            <person name="Castelle C.J."/>
            <person name="Probst A.J."/>
            <person name="Thomas B.C."/>
            <person name="Singh A."/>
            <person name="Wilkins M.J."/>
            <person name="Karaoz U."/>
            <person name="Brodie E.L."/>
            <person name="Williams K.H."/>
            <person name="Hubbard S.S."/>
            <person name="Banfield J.F."/>
        </authorList>
    </citation>
    <scope>NUCLEOTIDE SEQUENCE [LARGE SCALE GENOMIC DNA]</scope>
</reference>
<feature type="transmembrane region" description="Helical" evidence="7">
    <location>
        <begin position="26"/>
        <end position="43"/>
    </location>
</feature>
<dbReference type="Proteomes" id="UP000177025">
    <property type="component" value="Unassembled WGS sequence"/>
</dbReference>
<dbReference type="PANTHER" id="PTHR43266">
    <property type="entry name" value="MACROLIDE-EFFLUX PROTEIN"/>
    <property type="match status" value="1"/>
</dbReference>
<evidence type="ECO:0000256" key="1">
    <source>
        <dbReference type="ARBA" id="ARBA00004651"/>
    </source>
</evidence>
<name>A0A1F4UEP5_UNCW3</name>
<evidence type="ECO:0000256" key="7">
    <source>
        <dbReference type="SAM" id="Phobius"/>
    </source>
</evidence>
<keyword evidence="3" id="KW-1003">Cell membrane</keyword>
<feature type="transmembrane region" description="Helical" evidence="7">
    <location>
        <begin position="49"/>
        <end position="68"/>
    </location>
</feature>
<evidence type="ECO:0000256" key="5">
    <source>
        <dbReference type="ARBA" id="ARBA00022989"/>
    </source>
</evidence>
<evidence type="ECO:0000256" key="2">
    <source>
        <dbReference type="ARBA" id="ARBA00022448"/>
    </source>
</evidence>
<evidence type="ECO:0000313" key="9">
    <source>
        <dbReference type="Proteomes" id="UP000177025"/>
    </source>
</evidence>
<sequence length="112" mass="12598">MFNLLKKRGALFISLSNAVSQLGDRLTYMVIVTLIGIMSPGQMTAYSEFSITFTLPVILLSPFVGVIIDHSNKRQVILRCHLMQSILIFPTPTHCSAPRLSHLIAHYRGQYH</sequence>